<dbReference type="InterPro" id="IPR027038">
    <property type="entry name" value="RanGap"/>
</dbReference>
<dbReference type="GeneID" id="94827465"/>
<keyword evidence="2" id="KW-0433">Leucine-rich repeat</keyword>
<reference evidence="4" key="1">
    <citation type="submission" date="2016-10" db="EMBL/GenBank/DDBJ databases">
        <authorList>
            <person name="Benchimol M."/>
            <person name="Almeida L.G."/>
            <person name="Vasconcelos A.T."/>
            <person name="Perreira-Neves A."/>
            <person name="Rosa I.A."/>
            <person name="Tasca T."/>
            <person name="Bogo M.R."/>
            <person name="de Souza W."/>
        </authorList>
    </citation>
    <scope>NUCLEOTIDE SEQUENCE [LARGE SCALE GENOMIC DNA]</scope>
    <source>
        <strain evidence="4">K</strain>
    </source>
</reference>
<dbReference type="GO" id="GO:0005829">
    <property type="term" value="C:cytosol"/>
    <property type="evidence" value="ECO:0007669"/>
    <property type="project" value="TreeGrafter"/>
</dbReference>
<sequence length="261" mass="29415">MKGVDPYSINGAIANAKSQKKNVYILEHTINRDGVVKLTDSIHRIPGRIRICFKDGLILAEAVEQFGKLFGENLDFDALIFINTQIQNFPGFCEALGRCASLSILSFTSCRLTDSDFESLNPILKKLIHLQTIDISHDHIGPVMFSNMCHALCANSELESFHWNDNQLGDPAAFVELVKSVPSLRKVDLSGIILTDQWVEALSQLLDESWQLCDVRVTDITPTLRAKIDRNNMRNEMMRKGPSRRMAAYAIPDIDDIFDEF</sequence>
<dbReference type="GO" id="GO:0006913">
    <property type="term" value="P:nucleocytoplasmic transport"/>
    <property type="evidence" value="ECO:0007669"/>
    <property type="project" value="TreeGrafter"/>
</dbReference>
<dbReference type="AlphaFoldDB" id="A0A1J4K4F4"/>
<dbReference type="GO" id="GO:0005096">
    <property type="term" value="F:GTPase activator activity"/>
    <property type="evidence" value="ECO:0007669"/>
    <property type="project" value="UniProtKB-KW"/>
</dbReference>
<dbReference type="GO" id="GO:0048471">
    <property type="term" value="C:perinuclear region of cytoplasm"/>
    <property type="evidence" value="ECO:0007669"/>
    <property type="project" value="TreeGrafter"/>
</dbReference>
<dbReference type="EMBL" id="MLAK01000749">
    <property type="protein sequence ID" value="OHT05720.1"/>
    <property type="molecule type" value="Genomic_DNA"/>
</dbReference>
<name>A0A1J4K4F4_9EUKA</name>
<proteinExistence type="predicted"/>
<comment type="caution">
    <text evidence="4">The sequence shown here is derived from an EMBL/GenBank/DDBJ whole genome shotgun (WGS) entry which is preliminary data.</text>
</comment>
<dbReference type="RefSeq" id="XP_068358856.1">
    <property type="nucleotide sequence ID" value="XM_068492761.1"/>
</dbReference>
<keyword evidence="3" id="KW-0677">Repeat</keyword>
<keyword evidence="5" id="KW-1185">Reference proteome</keyword>
<accession>A0A1J4K4F4</accession>
<evidence type="ECO:0008006" key="6">
    <source>
        <dbReference type="Google" id="ProtNLM"/>
    </source>
</evidence>
<dbReference type="OrthoDB" id="676979at2759"/>
<dbReference type="GO" id="GO:0031267">
    <property type="term" value="F:small GTPase binding"/>
    <property type="evidence" value="ECO:0007669"/>
    <property type="project" value="TreeGrafter"/>
</dbReference>
<dbReference type="InterPro" id="IPR032675">
    <property type="entry name" value="LRR_dom_sf"/>
</dbReference>
<evidence type="ECO:0000313" key="5">
    <source>
        <dbReference type="Proteomes" id="UP000179807"/>
    </source>
</evidence>
<dbReference type="GO" id="GO:0005634">
    <property type="term" value="C:nucleus"/>
    <property type="evidence" value="ECO:0007669"/>
    <property type="project" value="TreeGrafter"/>
</dbReference>
<evidence type="ECO:0000256" key="1">
    <source>
        <dbReference type="ARBA" id="ARBA00022468"/>
    </source>
</evidence>
<dbReference type="Gene3D" id="3.80.10.10">
    <property type="entry name" value="Ribonuclease Inhibitor"/>
    <property type="match status" value="1"/>
</dbReference>
<evidence type="ECO:0000256" key="2">
    <source>
        <dbReference type="ARBA" id="ARBA00022614"/>
    </source>
</evidence>
<organism evidence="4 5">
    <name type="scientific">Tritrichomonas foetus</name>
    <dbReference type="NCBI Taxonomy" id="1144522"/>
    <lineage>
        <taxon>Eukaryota</taxon>
        <taxon>Metamonada</taxon>
        <taxon>Parabasalia</taxon>
        <taxon>Tritrichomonadida</taxon>
        <taxon>Tritrichomonadidae</taxon>
        <taxon>Tritrichomonas</taxon>
    </lineage>
</organism>
<dbReference type="VEuPathDB" id="TrichDB:TRFO_05886"/>
<dbReference type="SUPFAM" id="SSF52047">
    <property type="entry name" value="RNI-like"/>
    <property type="match status" value="1"/>
</dbReference>
<protein>
    <recommendedName>
        <fullName evidence="6">Leucine Rich Repeat family protein</fullName>
    </recommendedName>
</protein>
<gene>
    <name evidence="4" type="ORF">TRFO_05886</name>
</gene>
<evidence type="ECO:0000256" key="3">
    <source>
        <dbReference type="ARBA" id="ARBA00022737"/>
    </source>
</evidence>
<dbReference type="PANTHER" id="PTHR24113">
    <property type="entry name" value="RAN GTPASE-ACTIVATING PROTEIN 1"/>
    <property type="match status" value="1"/>
</dbReference>
<keyword evidence="1" id="KW-0343">GTPase activation</keyword>
<evidence type="ECO:0000313" key="4">
    <source>
        <dbReference type="EMBL" id="OHT05720.1"/>
    </source>
</evidence>
<dbReference type="PANTHER" id="PTHR24113:SF12">
    <property type="entry name" value="RAN GTPASE-ACTIVATING PROTEIN 1"/>
    <property type="match status" value="1"/>
</dbReference>
<dbReference type="Proteomes" id="UP000179807">
    <property type="component" value="Unassembled WGS sequence"/>
</dbReference>